<evidence type="ECO:0000259" key="18">
    <source>
        <dbReference type="PROSITE" id="PS50112"/>
    </source>
</evidence>
<evidence type="ECO:0000256" key="5">
    <source>
        <dbReference type="ARBA" id="ARBA00022519"/>
    </source>
</evidence>
<dbReference type="InterPro" id="IPR036641">
    <property type="entry name" value="HPT_dom_sf"/>
</dbReference>
<dbReference type="InterPro" id="IPR004358">
    <property type="entry name" value="Sig_transdc_His_kin-like_C"/>
</dbReference>
<dbReference type="PROSITE" id="PS50112">
    <property type="entry name" value="PAS"/>
    <property type="match status" value="1"/>
</dbReference>
<comment type="caution">
    <text evidence="21">The sequence shown here is derived from an EMBL/GenBank/DDBJ whole genome shotgun (WGS) entry which is preliminary data.</text>
</comment>
<evidence type="ECO:0000256" key="9">
    <source>
        <dbReference type="ARBA" id="ARBA00022777"/>
    </source>
</evidence>
<evidence type="ECO:0000256" key="14">
    <source>
        <dbReference type="PROSITE-ProRule" id="PRU00110"/>
    </source>
</evidence>
<dbReference type="SUPFAM" id="SSF52172">
    <property type="entry name" value="CheY-like"/>
    <property type="match status" value="1"/>
</dbReference>
<feature type="modified residue" description="Phosphohistidine" evidence="14">
    <location>
        <position position="581"/>
    </location>
</feature>
<feature type="domain" description="Histidine kinase" evidence="16">
    <location>
        <begin position="156"/>
        <end position="376"/>
    </location>
</feature>
<keyword evidence="6 15" id="KW-0597">Phosphoprotein</keyword>
<evidence type="ECO:0000256" key="6">
    <source>
        <dbReference type="ARBA" id="ARBA00022553"/>
    </source>
</evidence>
<feature type="domain" description="Response regulatory" evidence="17">
    <location>
        <begin position="409"/>
        <end position="523"/>
    </location>
</feature>
<dbReference type="InterPro" id="IPR036097">
    <property type="entry name" value="HisK_dim/P_sf"/>
</dbReference>
<dbReference type="InterPro" id="IPR008207">
    <property type="entry name" value="Sig_transdc_His_kin_Hpt_dom"/>
</dbReference>
<comment type="catalytic activity">
    <reaction evidence="1">
        <text>ATP + protein L-histidine = ADP + protein N-phospho-L-histidine.</text>
        <dbReference type="EC" id="2.7.13.3"/>
    </reaction>
</comment>
<evidence type="ECO:0000313" key="21">
    <source>
        <dbReference type="EMBL" id="TCT18823.1"/>
    </source>
</evidence>
<name>A0A4R3MVS0_9GAMM</name>
<evidence type="ECO:0000256" key="1">
    <source>
        <dbReference type="ARBA" id="ARBA00000085"/>
    </source>
</evidence>
<sequence>MSDARRDDRLRQCLCQSAESMFALIGEGMIVTDTTPRILAANPAFTRITGYTEEEVKGHNPGIFKSGRHPLVFYQQMWQSLMDQGYWRGEVWNRRKNGEIYPEWLTIQAIRDEQGETQHYLAVFTDLSQAKREQELEEARQAAEDAAHAKARFLANMSHEIRTPLTAIIGFAESMIDSRQTLAERAHAVDTIIRNGRHLQSLVNDILDLSKVKANRIELEYLETYLPDLLAGMVELARAKIDEDRSLELEVHYLPPLPLRIRTDPTRVRQILINLLDNAIKFTETGTVRLIVSFNPELEQLVIAVQDTGIGIAEDRLTTLFEPFAQGDSSTTRRFGGTGLGLSIAKELAELLGGNIQVTSTLGLGSMFVATLATGPEAAENLVWDNQSFDAAYAARPIRATRPLALMGKVLVADDNRANQDLISLYVRRCGLQPVIAENGQDAVEKAQLEAFDLVLMDMQMPVMDGFDATTLLRLTGFDQPIVALSANVAQSDIEAALAAGCNAYLSKPINLDAFFQMLAHYLPPGESAQSTPDLTGGIPDDDPELQRLHAAFLAELPARMAIIRNARMTQDWKTLRVQAHQIKGVGTNFGMPELTRLAGALEFQLLRGDLIEVASLIEDLEKLWPS</sequence>
<evidence type="ECO:0000259" key="19">
    <source>
        <dbReference type="PROSITE" id="PS50113"/>
    </source>
</evidence>
<comment type="subcellular location">
    <subcellularLocation>
        <location evidence="2">Cell inner membrane</location>
        <topology evidence="2">Multi-pass membrane protein</topology>
    </subcellularLocation>
</comment>
<dbReference type="PROSITE" id="PS50109">
    <property type="entry name" value="HIS_KIN"/>
    <property type="match status" value="1"/>
</dbReference>
<dbReference type="GO" id="GO:0005886">
    <property type="term" value="C:plasma membrane"/>
    <property type="evidence" value="ECO:0007669"/>
    <property type="project" value="UniProtKB-SubCell"/>
</dbReference>
<dbReference type="Proteomes" id="UP000295717">
    <property type="component" value="Unassembled WGS sequence"/>
</dbReference>
<dbReference type="InterPro" id="IPR036890">
    <property type="entry name" value="HATPase_C_sf"/>
</dbReference>
<dbReference type="PRINTS" id="PR00344">
    <property type="entry name" value="BCTRLSENSOR"/>
</dbReference>
<dbReference type="InterPro" id="IPR011006">
    <property type="entry name" value="CheY-like_superfamily"/>
</dbReference>
<keyword evidence="5" id="KW-0997">Cell inner membrane</keyword>
<keyword evidence="4" id="KW-1003">Cell membrane</keyword>
<dbReference type="Gene3D" id="1.10.287.130">
    <property type="match status" value="1"/>
</dbReference>
<dbReference type="SMART" id="SM00086">
    <property type="entry name" value="PAC"/>
    <property type="match status" value="1"/>
</dbReference>
<evidence type="ECO:0000256" key="13">
    <source>
        <dbReference type="ARBA" id="ARBA00023136"/>
    </source>
</evidence>
<dbReference type="CDD" id="cd00130">
    <property type="entry name" value="PAS"/>
    <property type="match status" value="1"/>
</dbReference>
<dbReference type="CDD" id="cd17546">
    <property type="entry name" value="REC_hyHK_CKI1_RcsC-like"/>
    <property type="match status" value="1"/>
</dbReference>
<evidence type="ECO:0000259" key="16">
    <source>
        <dbReference type="PROSITE" id="PS50109"/>
    </source>
</evidence>
<dbReference type="InterPro" id="IPR003661">
    <property type="entry name" value="HisK_dim/P_dom"/>
</dbReference>
<dbReference type="InterPro" id="IPR000700">
    <property type="entry name" value="PAS-assoc_C"/>
</dbReference>
<keyword evidence="8" id="KW-0812">Transmembrane</keyword>
<keyword evidence="11" id="KW-1133">Transmembrane helix</keyword>
<evidence type="ECO:0000259" key="20">
    <source>
        <dbReference type="PROSITE" id="PS50894"/>
    </source>
</evidence>
<keyword evidence="7" id="KW-0808">Transferase</keyword>
<dbReference type="InterPro" id="IPR000014">
    <property type="entry name" value="PAS"/>
</dbReference>
<dbReference type="EMBL" id="SMAO01000011">
    <property type="protein sequence ID" value="TCT18823.1"/>
    <property type="molecule type" value="Genomic_DNA"/>
</dbReference>
<evidence type="ECO:0000313" key="22">
    <source>
        <dbReference type="Proteomes" id="UP000295717"/>
    </source>
</evidence>
<accession>A0A4R3MVS0</accession>
<dbReference type="FunFam" id="3.30.565.10:FF:000010">
    <property type="entry name" value="Sensor histidine kinase RcsC"/>
    <property type="match status" value="1"/>
</dbReference>
<keyword evidence="22" id="KW-1185">Reference proteome</keyword>
<dbReference type="PANTHER" id="PTHR43047">
    <property type="entry name" value="TWO-COMPONENT HISTIDINE PROTEIN KINASE"/>
    <property type="match status" value="1"/>
</dbReference>
<feature type="domain" description="PAS" evidence="18">
    <location>
        <begin position="29"/>
        <end position="60"/>
    </location>
</feature>
<gene>
    <name evidence="21" type="ORF">EDC35_11122</name>
</gene>
<evidence type="ECO:0000256" key="8">
    <source>
        <dbReference type="ARBA" id="ARBA00022692"/>
    </source>
</evidence>
<keyword evidence="9" id="KW-0418">Kinase</keyword>
<organism evidence="21 22">
    <name type="scientific">Thiobaca trueperi</name>
    <dbReference type="NCBI Taxonomy" id="127458"/>
    <lineage>
        <taxon>Bacteria</taxon>
        <taxon>Pseudomonadati</taxon>
        <taxon>Pseudomonadota</taxon>
        <taxon>Gammaproteobacteria</taxon>
        <taxon>Chromatiales</taxon>
        <taxon>Chromatiaceae</taxon>
        <taxon>Thiobaca</taxon>
    </lineage>
</organism>
<dbReference type="EC" id="2.7.13.3" evidence="3"/>
<dbReference type="SUPFAM" id="SSF47384">
    <property type="entry name" value="Homodimeric domain of signal transducing histidine kinase"/>
    <property type="match status" value="1"/>
</dbReference>
<dbReference type="SUPFAM" id="SSF55874">
    <property type="entry name" value="ATPase domain of HSP90 chaperone/DNA topoisomerase II/histidine kinase"/>
    <property type="match status" value="1"/>
</dbReference>
<keyword evidence="10" id="KW-0067">ATP-binding</keyword>
<evidence type="ECO:0000256" key="10">
    <source>
        <dbReference type="ARBA" id="ARBA00022840"/>
    </source>
</evidence>
<dbReference type="AlphaFoldDB" id="A0A4R3MVS0"/>
<dbReference type="Gene3D" id="3.30.565.10">
    <property type="entry name" value="Histidine kinase-like ATPase, C-terminal domain"/>
    <property type="match status" value="1"/>
</dbReference>
<dbReference type="InterPro" id="IPR035965">
    <property type="entry name" value="PAS-like_dom_sf"/>
</dbReference>
<dbReference type="InterPro" id="IPR001610">
    <property type="entry name" value="PAC"/>
</dbReference>
<dbReference type="PROSITE" id="PS50110">
    <property type="entry name" value="RESPONSE_REGULATORY"/>
    <property type="match status" value="1"/>
</dbReference>
<dbReference type="Pfam" id="PF00512">
    <property type="entry name" value="HisKA"/>
    <property type="match status" value="1"/>
</dbReference>
<dbReference type="CDD" id="cd00082">
    <property type="entry name" value="HisKA"/>
    <property type="match status" value="1"/>
</dbReference>
<protein>
    <recommendedName>
        <fullName evidence="3">histidine kinase</fullName>
        <ecNumber evidence="3">2.7.13.3</ecNumber>
    </recommendedName>
</protein>
<dbReference type="InterPro" id="IPR001789">
    <property type="entry name" value="Sig_transdc_resp-reg_receiver"/>
</dbReference>
<evidence type="ECO:0000256" key="15">
    <source>
        <dbReference type="PROSITE-ProRule" id="PRU00169"/>
    </source>
</evidence>
<dbReference type="SUPFAM" id="SSF47226">
    <property type="entry name" value="Histidine-containing phosphotransfer domain, HPT domain"/>
    <property type="match status" value="1"/>
</dbReference>
<dbReference type="Pfam" id="PF01627">
    <property type="entry name" value="Hpt"/>
    <property type="match status" value="1"/>
</dbReference>
<reference evidence="21 22" key="1">
    <citation type="submission" date="2019-03" db="EMBL/GenBank/DDBJ databases">
        <title>Genomic Encyclopedia of Type Strains, Phase IV (KMG-IV): sequencing the most valuable type-strain genomes for metagenomic binning, comparative biology and taxonomic classification.</title>
        <authorList>
            <person name="Goeker M."/>
        </authorList>
    </citation>
    <scope>NUCLEOTIDE SEQUENCE [LARGE SCALE GENOMIC DNA]</scope>
    <source>
        <strain evidence="21 22">DSM 13587</strain>
    </source>
</reference>
<dbReference type="NCBIfam" id="TIGR00229">
    <property type="entry name" value="sensory_box"/>
    <property type="match status" value="1"/>
</dbReference>
<evidence type="ECO:0000256" key="12">
    <source>
        <dbReference type="ARBA" id="ARBA00023012"/>
    </source>
</evidence>
<dbReference type="PROSITE" id="PS50113">
    <property type="entry name" value="PAC"/>
    <property type="match status" value="1"/>
</dbReference>
<dbReference type="InterPro" id="IPR003594">
    <property type="entry name" value="HATPase_dom"/>
</dbReference>
<feature type="modified residue" description="4-aspartylphosphate" evidence="15">
    <location>
        <position position="458"/>
    </location>
</feature>
<evidence type="ECO:0000256" key="7">
    <source>
        <dbReference type="ARBA" id="ARBA00022679"/>
    </source>
</evidence>
<dbReference type="SMART" id="SM00387">
    <property type="entry name" value="HATPase_c"/>
    <property type="match status" value="1"/>
</dbReference>
<evidence type="ECO:0000259" key="17">
    <source>
        <dbReference type="PROSITE" id="PS50110"/>
    </source>
</evidence>
<dbReference type="Gene3D" id="3.30.450.20">
    <property type="entry name" value="PAS domain"/>
    <property type="match status" value="1"/>
</dbReference>
<feature type="domain" description="HPt" evidence="20">
    <location>
        <begin position="542"/>
        <end position="627"/>
    </location>
</feature>
<dbReference type="Pfam" id="PF13426">
    <property type="entry name" value="PAS_9"/>
    <property type="match status" value="1"/>
</dbReference>
<dbReference type="CDD" id="cd16922">
    <property type="entry name" value="HATPase_EvgS-ArcB-TorS-like"/>
    <property type="match status" value="1"/>
</dbReference>
<dbReference type="SMART" id="SM00388">
    <property type="entry name" value="HisKA"/>
    <property type="match status" value="1"/>
</dbReference>
<feature type="domain" description="PAC" evidence="19">
    <location>
        <begin position="87"/>
        <end position="139"/>
    </location>
</feature>
<dbReference type="SUPFAM" id="SSF55785">
    <property type="entry name" value="PYP-like sensor domain (PAS domain)"/>
    <property type="match status" value="1"/>
</dbReference>
<keyword evidence="10" id="KW-0547">Nucleotide-binding</keyword>
<dbReference type="Gene3D" id="1.20.120.160">
    <property type="entry name" value="HPT domain"/>
    <property type="match status" value="1"/>
</dbReference>
<dbReference type="Pfam" id="PF02518">
    <property type="entry name" value="HATPase_c"/>
    <property type="match status" value="1"/>
</dbReference>
<evidence type="ECO:0000256" key="2">
    <source>
        <dbReference type="ARBA" id="ARBA00004429"/>
    </source>
</evidence>
<dbReference type="FunFam" id="1.10.287.130:FF:000001">
    <property type="entry name" value="Two-component sensor histidine kinase"/>
    <property type="match status" value="1"/>
</dbReference>
<dbReference type="SMART" id="SM00091">
    <property type="entry name" value="PAS"/>
    <property type="match status" value="1"/>
</dbReference>
<dbReference type="GO" id="GO:0000155">
    <property type="term" value="F:phosphorelay sensor kinase activity"/>
    <property type="evidence" value="ECO:0007669"/>
    <property type="project" value="InterPro"/>
</dbReference>
<dbReference type="Gene3D" id="3.40.50.2300">
    <property type="match status" value="1"/>
</dbReference>
<evidence type="ECO:0000256" key="11">
    <source>
        <dbReference type="ARBA" id="ARBA00022989"/>
    </source>
</evidence>
<evidence type="ECO:0000256" key="3">
    <source>
        <dbReference type="ARBA" id="ARBA00012438"/>
    </source>
</evidence>
<keyword evidence="12" id="KW-0902">Two-component regulatory system</keyword>
<evidence type="ECO:0000256" key="4">
    <source>
        <dbReference type="ARBA" id="ARBA00022475"/>
    </source>
</evidence>
<dbReference type="PROSITE" id="PS50894">
    <property type="entry name" value="HPT"/>
    <property type="match status" value="1"/>
</dbReference>
<keyword evidence="13" id="KW-0472">Membrane</keyword>
<dbReference type="SMART" id="SM00448">
    <property type="entry name" value="REC"/>
    <property type="match status" value="1"/>
</dbReference>
<dbReference type="InterPro" id="IPR005467">
    <property type="entry name" value="His_kinase_dom"/>
</dbReference>
<dbReference type="Pfam" id="PF00072">
    <property type="entry name" value="Response_reg"/>
    <property type="match status" value="1"/>
</dbReference>
<proteinExistence type="predicted"/>